<gene>
    <name evidence="2" type="ORF">ABVK25_011516</name>
</gene>
<evidence type="ECO:0000256" key="1">
    <source>
        <dbReference type="SAM" id="MobiDB-lite"/>
    </source>
</evidence>
<accession>A0ABR4ANW6</accession>
<sequence>MATPNRLSTYSGASTPTGFRSAERQSTQVSTTTLLNALHTSYASARPYRLDASTSLVVNTWLTAANPSVGGQRGGTVDTELASQAWEHARRRAEDGCIVLGSLHHSTPSLLSPFISALPLALPSSLHTALAALKPFTYCVTPYNPATPRHSAFAATFSLTLAGNISAASLAISQSGIDISKGLLKIPQDPGYRAFDVFYYLLTSASTPAEREFLSLRHPSAYSLLNRSQSYEPPHYLPTADDTASAEDFRSSLKEIGIKGSAHRNLISTLAGLLKLGDTVGLLIDQEDLEEICEDVGGLLGLEPEVLMQRCSTDEREVLIAGIYEALVDWLLMKANNAISAELQRIKDGDESSESGSGRVGPEPRGRMKTMVTRSISLW</sequence>
<name>A0ABR4ANW6_9LECA</name>
<evidence type="ECO:0000313" key="2">
    <source>
        <dbReference type="EMBL" id="KAL2047444.1"/>
    </source>
</evidence>
<comment type="caution">
    <text evidence="2">The sequence shown here is derived from an EMBL/GenBank/DDBJ whole genome shotgun (WGS) entry which is preliminary data.</text>
</comment>
<dbReference type="SUPFAM" id="SSF52540">
    <property type="entry name" value="P-loop containing nucleoside triphosphate hydrolases"/>
    <property type="match status" value="1"/>
</dbReference>
<feature type="region of interest" description="Disordered" evidence="1">
    <location>
        <begin position="347"/>
        <end position="366"/>
    </location>
</feature>
<dbReference type="Proteomes" id="UP001590951">
    <property type="component" value="Unassembled WGS sequence"/>
</dbReference>
<keyword evidence="3" id="KW-1185">Reference proteome</keyword>
<protein>
    <submittedName>
        <fullName evidence="2">Uncharacterized protein</fullName>
    </submittedName>
</protein>
<dbReference type="InterPro" id="IPR027417">
    <property type="entry name" value="P-loop_NTPase"/>
</dbReference>
<proteinExistence type="predicted"/>
<dbReference type="Gene3D" id="1.10.10.820">
    <property type="match status" value="1"/>
</dbReference>
<dbReference type="EMBL" id="JBHFEH010000101">
    <property type="protein sequence ID" value="KAL2047444.1"/>
    <property type="molecule type" value="Genomic_DNA"/>
</dbReference>
<feature type="region of interest" description="Disordered" evidence="1">
    <location>
        <begin position="1"/>
        <end position="26"/>
    </location>
</feature>
<organism evidence="2 3">
    <name type="scientific">Lepraria finkii</name>
    <dbReference type="NCBI Taxonomy" id="1340010"/>
    <lineage>
        <taxon>Eukaryota</taxon>
        <taxon>Fungi</taxon>
        <taxon>Dikarya</taxon>
        <taxon>Ascomycota</taxon>
        <taxon>Pezizomycotina</taxon>
        <taxon>Lecanoromycetes</taxon>
        <taxon>OSLEUM clade</taxon>
        <taxon>Lecanoromycetidae</taxon>
        <taxon>Lecanorales</taxon>
        <taxon>Lecanorineae</taxon>
        <taxon>Stereocaulaceae</taxon>
        <taxon>Lepraria</taxon>
    </lineage>
</organism>
<reference evidence="2 3" key="1">
    <citation type="submission" date="2024-09" db="EMBL/GenBank/DDBJ databases">
        <title>Rethinking Asexuality: The Enigmatic Case of Functional Sexual Genes in Lepraria (Stereocaulaceae).</title>
        <authorList>
            <person name="Doellman M."/>
            <person name="Sun Y."/>
            <person name="Barcenas-Pena A."/>
            <person name="Lumbsch H.T."/>
            <person name="Grewe F."/>
        </authorList>
    </citation>
    <scope>NUCLEOTIDE SEQUENCE [LARGE SCALE GENOMIC DNA]</scope>
    <source>
        <strain evidence="2 3">Grewe 0041</strain>
    </source>
</reference>
<evidence type="ECO:0000313" key="3">
    <source>
        <dbReference type="Proteomes" id="UP001590951"/>
    </source>
</evidence>